<organism evidence="2 3">
    <name type="scientific">Arachidicoccus soli</name>
    <dbReference type="NCBI Taxonomy" id="2341117"/>
    <lineage>
        <taxon>Bacteria</taxon>
        <taxon>Pseudomonadati</taxon>
        <taxon>Bacteroidota</taxon>
        <taxon>Chitinophagia</taxon>
        <taxon>Chitinophagales</taxon>
        <taxon>Chitinophagaceae</taxon>
        <taxon>Arachidicoccus</taxon>
    </lineage>
</organism>
<evidence type="ECO:0000256" key="1">
    <source>
        <dbReference type="SAM" id="Phobius"/>
    </source>
</evidence>
<dbReference type="AlphaFoldDB" id="A0A386HN60"/>
<accession>A0A386HN60</accession>
<sequence>MENNSLDLRIVIGLFFIIISILLLIASFVTANGSEINRITGLTFLAFGIIMYALSKIRKMK</sequence>
<feature type="transmembrane region" description="Helical" evidence="1">
    <location>
        <begin position="36"/>
        <end position="54"/>
    </location>
</feature>
<keyword evidence="1" id="KW-1133">Transmembrane helix</keyword>
<keyword evidence="1" id="KW-0812">Transmembrane</keyword>
<evidence type="ECO:0000313" key="2">
    <source>
        <dbReference type="EMBL" id="AYD46774.1"/>
    </source>
</evidence>
<evidence type="ECO:0000313" key="3">
    <source>
        <dbReference type="Proteomes" id="UP000266118"/>
    </source>
</evidence>
<keyword evidence="1" id="KW-0472">Membrane</keyword>
<gene>
    <name evidence="2" type="ORF">D6B99_03575</name>
</gene>
<dbReference type="Proteomes" id="UP000266118">
    <property type="component" value="Chromosome"/>
</dbReference>
<name>A0A386HN60_9BACT</name>
<dbReference type="KEGG" id="ark:D6B99_03575"/>
<dbReference type="OrthoDB" id="680972at2"/>
<keyword evidence="3" id="KW-1185">Reference proteome</keyword>
<protein>
    <submittedName>
        <fullName evidence="2">Uncharacterized protein</fullName>
    </submittedName>
</protein>
<feature type="transmembrane region" description="Helical" evidence="1">
    <location>
        <begin position="12"/>
        <end position="30"/>
    </location>
</feature>
<dbReference type="EMBL" id="CP032489">
    <property type="protein sequence ID" value="AYD46774.1"/>
    <property type="molecule type" value="Genomic_DNA"/>
</dbReference>
<proteinExistence type="predicted"/>
<reference evidence="2 3" key="1">
    <citation type="submission" date="2018-09" db="EMBL/GenBank/DDBJ databases">
        <title>Arachidicoccus sp. nov., a bacterium isolated from soil.</title>
        <authorList>
            <person name="Weon H.-Y."/>
            <person name="Kwon S.-W."/>
            <person name="Lee S.A."/>
        </authorList>
    </citation>
    <scope>NUCLEOTIDE SEQUENCE [LARGE SCALE GENOMIC DNA]</scope>
    <source>
        <strain evidence="2 3">KIS59-12</strain>
    </source>
</reference>